<dbReference type="Proteomes" id="UP000317484">
    <property type="component" value="Unassembled WGS sequence"/>
</dbReference>
<comment type="subcellular location">
    <subcellularLocation>
        <location evidence="1">Cell membrane</location>
        <topology evidence="1">Peripheral membrane protein</topology>
        <orientation evidence="1">Cytoplasmic side</orientation>
    </subcellularLocation>
</comment>
<keyword evidence="1" id="KW-0472">Membrane</keyword>
<dbReference type="SMART" id="SM01234">
    <property type="entry name" value="Haemolytic"/>
    <property type="match status" value="1"/>
</dbReference>
<name>A0A521DQD3_9ACTN</name>
<comment type="similarity">
    <text evidence="1">Belongs to the UPF0161 family.</text>
</comment>
<evidence type="ECO:0000256" key="2">
    <source>
        <dbReference type="SAM" id="MobiDB-lite"/>
    </source>
</evidence>
<protein>
    <recommendedName>
        <fullName evidence="1">Putative membrane protein insertion efficiency factor</fullName>
    </recommendedName>
</protein>
<dbReference type="PANTHER" id="PTHR33383">
    <property type="entry name" value="MEMBRANE PROTEIN INSERTION EFFICIENCY FACTOR-RELATED"/>
    <property type="match status" value="1"/>
</dbReference>
<organism evidence="3 4">
    <name type="scientific">Geodermatophilus aquaeductus</name>
    <dbReference type="NCBI Taxonomy" id="1564161"/>
    <lineage>
        <taxon>Bacteria</taxon>
        <taxon>Bacillati</taxon>
        <taxon>Actinomycetota</taxon>
        <taxon>Actinomycetes</taxon>
        <taxon>Geodermatophilales</taxon>
        <taxon>Geodermatophilaceae</taxon>
        <taxon>Geodermatophilus</taxon>
    </lineage>
</organism>
<dbReference type="InterPro" id="IPR002696">
    <property type="entry name" value="Membr_insert_effic_factor_YidD"/>
</dbReference>
<feature type="compositionally biased region" description="Basic residues" evidence="2">
    <location>
        <begin position="7"/>
        <end position="18"/>
    </location>
</feature>
<feature type="compositionally biased region" description="Low complexity" evidence="2">
    <location>
        <begin position="133"/>
        <end position="143"/>
    </location>
</feature>
<proteinExistence type="inferred from homology"/>
<dbReference type="NCBIfam" id="TIGR00278">
    <property type="entry name" value="membrane protein insertion efficiency factor YidD"/>
    <property type="match status" value="1"/>
</dbReference>
<sequence>MTSRPGCTRRRQRSKRKGASSADSSCDGCESGCDAISLFSLLWLALPAAFATPAPAGTPWAARGAVRLVVAYRERVSPTRPPCCPFTPTCSTYGLEALRTHGALRGLRLTLARLRRCRPGAGGSDPVPALAGTQATTQATTQA</sequence>
<evidence type="ECO:0000313" key="4">
    <source>
        <dbReference type="Proteomes" id="UP000317484"/>
    </source>
</evidence>
<reference evidence="3 4" key="1">
    <citation type="submission" date="2017-05" db="EMBL/GenBank/DDBJ databases">
        <authorList>
            <person name="Varghese N."/>
            <person name="Submissions S."/>
        </authorList>
    </citation>
    <scope>NUCLEOTIDE SEQUENCE [LARGE SCALE GENOMIC DNA]</scope>
    <source>
        <strain evidence="3 4">DSM 46834</strain>
    </source>
</reference>
<comment type="function">
    <text evidence="1">Could be involved in insertion of integral membrane proteins into the membrane.</text>
</comment>
<accession>A0A521DQD3</accession>
<keyword evidence="1" id="KW-1003">Cell membrane</keyword>
<dbReference type="GO" id="GO:0005886">
    <property type="term" value="C:plasma membrane"/>
    <property type="evidence" value="ECO:0007669"/>
    <property type="project" value="UniProtKB-SubCell"/>
</dbReference>
<evidence type="ECO:0000313" key="3">
    <source>
        <dbReference type="EMBL" id="SMO73140.1"/>
    </source>
</evidence>
<feature type="region of interest" description="Disordered" evidence="2">
    <location>
        <begin position="1"/>
        <end position="28"/>
    </location>
</feature>
<gene>
    <name evidence="3" type="ORF">SAMN06273567_103360</name>
</gene>
<dbReference type="AlphaFoldDB" id="A0A521DQD3"/>
<evidence type="ECO:0000256" key="1">
    <source>
        <dbReference type="HAMAP-Rule" id="MF_00386"/>
    </source>
</evidence>
<keyword evidence="4" id="KW-1185">Reference proteome</keyword>
<dbReference type="Pfam" id="PF01809">
    <property type="entry name" value="YidD"/>
    <property type="match status" value="1"/>
</dbReference>
<dbReference type="PANTHER" id="PTHR33383:SF1">
    <property type="entry name" value="MEMBRANE PROTEIN INSERTION EFFICIENCY FACTOR-RELATED"/>
    <property type="match status" value="1"/>
</dbReference>
<feature type="region of interest" description="Disordered" evidence="2">
    <location>
        <begin position="120"/>
        <end position="143"/>
    </location>
</feature>
<dbReference type="RefSeq" id="WP_221888133.1">
    <property type="nucleotide sequence ID" value="NZ_FXTJ01000003.1"/>
</dbReference>
<dbReference type="EMBL" id="FXTJ01000003">
    <property type="protein sequence ID" value="SMO73140.1"/>
    <property type="molecule type" value="Genomic_DNA"/>
</dbReference>
<dbReference type="HAMAP" id="MF_00386">
    <property type="entry name" value="UPF0161_YidD"/>
    <property type="match status" value="1"/>
</dbReference>